<dbReference type="Pfam" id="PF03016">
    <property type="entry name" value="Exostosin_GT47"/>
    <property type="match status" value="1"/>
</dbReference>
<evidence type="ECO:0000313" key="17">
    <source>
        <dbReference type="RefSeq" id="XP_022242416.1"/>
    </source>
</evidence>
<name>A0ABM1SFL1_LIMPO</name>
<evidence type="ECO:0000256" key="10">
    <source>
        <dbReference type="ARBA" id="ARBA00023136"/>
    </source>
</evidence>
<evidence type="ECO:0000256" key="2">
    <source>
        <dbReference type="ARBA" id="ARBA00004922"/>
    </source>
</evidence>
<evidence type="ECO:0000256" key="3">
    <source>
        <dbReference type="ARBA" id="ARBA00010271"/>
    </source>
</evidence>
<evidence type="ECO:0000256" key="8">
    <source>
        <dbReference type="ARBA" id="ARBA00022968"/>
    </source>
</evidence>
<dbReference type="PANTHER" id="PTHR48261:SF3">
    <property type="entry name" value="EXOSTOSIN GLYCOSYLTRANSFERASE 1"/>
    <property type="match status" value="1"/>
</dbReference>
<evidence type="ECO:0000259" key="14">
    <source>
        <dbReference type="Pfam" id="PF03016"/>
    </source>
</evidence>
<dbReference type="InterPro" id="IPR040911">
    <property type="entry name" value="Exostosin_GT47"/>
</dbReference>
<proteinExistence type="inferred from homology"/>
<dbReference type="Proteomes" id="UP000694941">
    <property type="component" value="Unplaced"/>
</dbReference>
<comment type="similarity">
    <text evidence="3">Belongs to the glycosyltransferase 47 family.</text>
</comment>
<dbReference type="InterPro" id="IPR015338">
    <property type="entry name" value="GT64_dom"/>
</dbReference>
<dbReference type="Gene3D" id="3.90.550.10">
    <property type="entry name" value="Spore Coat Polysaccharide Biosynthesis Protein SpsA, Chain A"/>
    <property type="match status" value="1"/>
</dbReference>
<evidence type="ECO:0000256" key="6">
    <source>
        <dbReference type="ARBA" id="ARBA00022692"/>
    </source>
</evidence>
<keyword evidence="8" id="KW-0735">Signal-anchor</keyword>
<keyword evidence="16" id="KW-1185">Reference proteome</keyword>
<keyword evidence="5" id="KW-0808">Transferase</keyword>
<evidence type="ECO:0000256" key="11">
    <source>
        <dbReference type="ARBA" id="ARBA00023157"/>
    </source>
</evidence>
<sequence>MKAKKRYFLVLISCAFLILCYFGKYYLWTNGKREAKGFSYTKHKLQSYLSTKEVYGGKDSTVSPRSRRKEKVKTTDTVKCNMARCFDFSRCIDDFKVYVYPVEDSISPAYQKILSIIQESRYYTDDPSQACLFVLSLDTLDRDHLSPDYVKNIHLKLHQRAKYWNNGRNHVLFNLYSGTWPDYIEDLGFDVGQAILAKASTSVSKFRQYFDVSIPLFPKHHPKKGGERGTLTSNNFPVNKKYTLVFKGKRYVHGIGSETRNSLHHIHNNKDIILVTTCRHGKSWKQLKDERCETDNIGFDRSLVWPNLVYCIQSLAQKRGNKMVSGMKSLSYKDRLKSLNLFSLDKRRVRRNRIEVFKIVKVPDIIRSINKTRVHALRQHTRIMWDNYFSSIEKIVMTTLEIIRDRISAQTARSYVIWNSHPGALLSLPQFSDILRDFPFYWRHLAASISPNFTAIIYATMPIMSSSSPLARLIKNVAKSSFASRILVLWNGETAPPIANKLPQVSVPVNIIQPPQKTISSRFHPHPLVQTDAVLNLDEDAVLTTEEVDFAFKVWQSYPERIVGYPARSHYWEDSKSCWGYTSKWTNEYSMILTGAAFYHRYYNYLYTFYLHNLLHKTVDQSQNCEDILMNFLVSHVTNLPPIKVTQRKQYKETIATDGKTYPTPWNDPDHFVQRQICMNTFVDTFAYMPLVRSSLRLDPVLFKDPVSNLRKRYRKLEQEGWK</sequence>
<keyword evidence="9 13" id="KW-1133">Transmembrane helix</keyword>
<dbReference type="InterPro" id="IPR004263">
    <property type="entry name" value="Exostosin"/>
</dbReference>
<evidence type="ECO:0000256" key="4">
    <source>
        <dbReference type="ARBA" id="ARBA00022676"/>
    </source>
</evidence>
<feature type="domain" description="Glycosyl transferase 64" evidence="15">
    <location>
        <begin position="453"/>
        <end position="703"/>
    </location>
</feature>
<feature type="domain" description="Exostosin GT47" evidence="14">
    <location>
        <begin position="94"/>
        <end position="296"/>
    </location>
</feature>
<evidence type="ECO:0000256" key="7">
    <source>
        <dbReference type="ARBA" id="ARBA00022824"/>
    </source>
</evidence>
<dbReference type="GeneID" id="106460090"/>
<dbReference type="Pfam" id="PF09258">
    <property type="entry name" value="Glyco_transf_64"/>
    <property type="match status" value="1"/>
</dbReference>
<keyword evidence="11" id="KW-1015">Disulfide bond</keyword>
<organism evidence="16 17">
    <name type="scientific">Limulus polyphemus</name>
    <name type="common">Atlantic horseshoe crab</name>
    <dbReference type="NCBI Taxonomy" id="6850"/>
    <lineage>
        <taxon>Eukaryota</taxon>
        <taxon>Metazoa</taxon>
        <taxon>Ecdysozoa</taxon>
        <taxon>Arthropoda</taxon>
        <taxon>Chelicerata</taxon>
        <taxon>Merostomata</taxon>
        <taxon>Xiphosura</taxon>
        <taxon>Limulidae</taxon>
        <taxon>Limulus</taxon>
    </lineage>
</organism>
<dbReference type="RefSeq" id="XP_022242416.1">
    <property type="nucleotide sequence ID" value="XM_022386708.1"/>
</dbReference>
<reference evidence="17" key="1">
    <citation type="submission" date="2025-08" db="UniProtKB">
        <authorList>
            <consortium name="RefSeq"/>
        </authorList>
    </citation>
    <scope>IDENTIFICATION</scope>
    <source>
        <tissue evidence="17">Muscle</tissue>
    </source>
</reference>
<gene>
    <name evidence="17" type="primary">LOC106460090</name>
</gene>
<evidence type="ECO:0000259" key="15">
    <source>
        <dbReference type="Pfam" id="PF09258"/>
    </source>
</evidence>
<keyword evidence="7" id="KW-0256">Endoplasmic reticulum</keyword>
<accession>A0ABM1SFL1</accession>
<evidence type="ECO:0000256" key="12">
    <source>
        <dbReference type="ARBA" id="ARBA00023180"/>
    </source>
</evidence>
<dbReference type="PANTHER" id="PTHR48261">
    <property type="entry name" value="ACETYLGLUCOSAMINYLTRANSFERASE"/>
    <property type="match status" value="1"/>
</dbReference>
<comment type="subcellular location">
    <subcellularLocation>
        <location evidence="1">Endoplasmic reticulum membrane</location>
        <topology evidence="1">Single-pass type II membrane protein</topology>
    </subcellularLocation>
</comment>
<evidence type="ECO:0000256" key="5">
    <source>
        <dbReference type="ARBA" id="ARBA00022679"/>
    </source>
</evidence>
<dbReference type="SUPFAM" id="SSF53448">
    <property type="entry name" value="Nucleotide-diphospho-sugar transferases"/>
    <property type="match status" value="1"/>
</dbReference>
<keyword evidence="10 13" id="KW-0472">Membrane</keyword>
<comment type="pathway">
    <text evidence="2">Protein modification; protein glycosylation.</text>
</comment>
<keyword evidence="4" id="KW-0328">Glycosyltransferase</keyword>
<keyword evidence="6 13" id="KW-0812">Transmembrane</keyword>
<evidence type="ECO:0000256" key="1">
    <source>
        <dbReference type="ARBA" id="ARBA00004648"/>
    </source>
</evidence>
<keyword evidence="12" id="KW-0325">Glycoprotein</keyword>
<dbReference type="InterPro" id="IPR029044">
    <property type="entry name" value="Nucleotide-diphossugar_trans"/>
</dbReference>
<evidence type="ECO:0000256" key="9">
    <source>
        <dbReference type="ARBA" id="ARBA00022989"/>
    </source>
</evidence>
<evidence type="ECO:0000256" key="13">
    <source>
        <dbReference type="SAM" id="Phobius"/>
    </source>
</evidence>
<evidence type="ECO:0000313" key="16">
    <source>
        <dbReference type="Proteomes" id="UP000694941"/>
    </source>
</evidence>
<feature type="transmembrane region" description="Helical" evidence="13">
    <location>
        <begin position="7"/>
        <end position="28"/>
    </location>
</feature>
<protein>
    <submittedName>
        <fullName evidence="17">Exostosin-1-like</fullName>
    </submittedName>
</protein>